<dbReference type="AlphaFoldDB" id="A0A3B0TLX7"/>
<dbReference type="InterPro" id="IPR001584">
    <property type="entry name" value="Integrase_cat-core"/>
</dbReference>
<proteinExistence type="predicted"/>
<dbReference type="InterPro" id="IPR047797">
    <property type="entry name" value="ISNCY_transpos"/>
</dbReference>
<dbReference type="PANTHER" id="PTHR35004">
    <property type="entry name" value="TRANSPOSASE RV3428C-RELATED"/>
    <property type="match status" value="1"/>
</dbReference>
<feature type="non-terminal residue" evidence="2">
    <location>
        <position position="419"/>
    </location>
</feature>
<dbReference type="PROSITE" id="PS50994">
    <property type="entry name" value="INTEGRASE"/>
    <property type="match status" value="1"/>
</dbReference>
<dbReference type="InterPro" id="IPR036397">
    <property type="entry name" value="RNaseH_sf"/>
</dbReference>
<evidence type="ECO:0000259" key="1">
    <source>
        <dbReference type="PROSITE" id="PS50994"/>
    </source>
</evidence>
<dbReference type="Gene3D" id="3.30.420.10">
    <property type="entry name" value="Ribonuclease H-like superfamily/Ribonuclease H"/>
    <property type="match status" value="1"/>
</dbReference>
<dbReference type="NCBIfam" id="NF033594">
    <property type="entry name" value="transpos_ISNCY_2"/>
    <property type="match status" value="1"/>
</dbReference>
<dbReference type="PANTHER" id="PTHR35004:SF7">
    <property type="entry name" value="INTEGRASE PROTEIN"/>
    <property type="match status" value="1"/>
</dbReference>
<name>A0A3B0TLX7_9ZZZZ</name>
<gene>
    <name evidence="2" type="ORF">MNBD_BACTEROID05-1042</name>
</gene>
<dbReference type="EMBL" id="UOEN01000441">
    <property type="protein sequence ID" value="VAW18958.1"/>
    <property type="molecule type" value="Genomic_DNA"/>
</dbReference>
<sequence>MIVMTEKESRRYEIIKELIDGVLDGTEASRQIGLSVRQTKRLKVGVIKKGVAGVIHKNRGKPSNRKIDGKIIEKATKLLKEKYPDFKPTFASEKLFELHNIKISKETTRQIMAKEKLWKIKARRQPKNKHLWRPRKDNYGQMQQFDGSYHLWLEDRNEEMCLLASIDDATGRITKAVFAKNEGVESVSTFWKEYIEEMGIPVMVYLDKYSTYKINHKNAVDNKDLMTQFGRMMRQVGCELVSAHSPEAKGRVERLFGTLQDRLVKEMRLAGIKTQDEANEFLKKYIPKFNEKFAVVPNKKADLHKKASNRMKEKMPQIFSVQNARKINNDYTVMFKTKYYQLDSTQDIVVYKKDAVIVEEHLTGEVKIRMKDIYLKYSILPERPKKQCSVDLIAITQKIPSSWKPPRNHPWRNSLIFAK</sequence>
<accession>A0A3B0TLX7</accession>
<evidence type="ECO:0000313" key="2">
    <source>
        <dbReference type="EMBL" id="VAW18958.1"/>
    </source>
</evidence>
<dbReference type="GO" id="GO:0015074">
    <property type="term" value="P:DNA integration"/>
    <property type="evidence" value="ECO:0007669"/>
    <property type="project" value="InterPro"/>
</dbReference>
<dbReference type="InterPro" id="IPR012337">
    <property type="entry name" value="RNaseH-like_sf"/>
</dbReference>
<reference evidence="2" key="1">
    <citation type="submission" date="2018-06" db="EMBL/GenBank/DDBJ databases">
        <authorList>
            <person name="Zhirakovskaya E."/>
        </authorList>
    </citation>
    <scope>NUCLEOTIDE SEQUENCE</scope>
</reference>
<organism evidence="2">
    <name type="scientific">hydrothermal vent metagenome</name>
    <dbReference type="NCBI Taxonomy" id="652676"/>
    <lineage>
        <taxon>unclassified sequences</taxon>
        <taxon>metagenomes</taxon>
        <taxon>ecological metagenomes</taxon>
    </lineage>
</organism>
<feature type="domain" description="Integrase catalytic" evidence="1">
    <location>
        <begin position="130"/>
        <end position="324"/>
    </location>
</feature>
<dbReference type="SUPFAM" id="SSF53098">
    <property type="entry name" value="Ribonuclease H-like"/>
    <property type="match status" value="1"/>
</dbReference>
<dbReference type="GO" id="GO:0003676">
    <property type="term" value="F:nucleic acid binding"/>
    <property type="evidence" value="ECO:0007669"/>
    <property type="project" value="InterPro"/>
</dbReference>
<protein>
    <submittedName>
        <fullName evidence="2">Mobile element protein</fullName>
    </submittedName>
</protein>